<sequence length="84" mass="9241">MRYCLWTLVLTVVVVAVAACEPKPEPPEPHISLEPLLLLEEAAEDTAPPTGPVADNSRCYVCHINYEDEQLAVVHARANISCEQ</sequence>
<proteinExistence type="predicted"/>
<protein>
    <submittedName>
        <fullName evidence="1">Uncharacterized protein</fullName>
    </submittedName>
</protein>
<evidence type="ECO:0000313" key="1">
    <source>
        <dbReference type="EMBL" id="GAG08636.1"/>
    </source>
</evidence>
<comment type="caution">
    <text evidence="1">The sequence shown here is derived from an EMBL/GenBank/DDBJ whole genome shotgun (WGS) entry which is preliminary data.</text>
</comment>
<organism evidence="1">
    <name type="scientific">marine sediment metagenome</name>
    <dbReference type="NCBI Taxonomy" id="412755"/>
    <lineage>
        <taxon>unclassified sequences</taxon>
        <taxon>metagenomes</taxon>
        <taxon>ecological metagenomes</taxon>
    </lineage>
</organism>
<name>X0W7K4_9ZZZZ</name>
<dbReference type="PROSITE" id="PS51257">
    <property type="entry name" value="PROKAR_LIPOPROTEIN"/>
    <property type="match status" value="1"/>
</dbReference>
<dbReference type="EMBL" id="BARS01029794">
    <property type="protein sequence ID" value="GAG08636.1"/>
    <property type="molecule type" value="Genomic_DNA"/>
</dbReference>
<dbReference type="AlphaFoldDB" id="X0W7K4"/>
<gene>
    <name evidence="1" type="ORF">S01H1_46526</name>
</gene>
<reference evidence="1" key="1">
    <citation type="journal article" date="2014" name="Front. Microbiol.">
        <title>High frequency of phylogenetically diverse reductive dehalogenase-homologous genes in deep subseafloor sedimentary metagenomes.</title>
        <authorList>
            <person name="Kawai M."/>
            <person name="Futagami T."/>
            <person name="Toyoda A."/>
            <person name="Takaki Y."/>
            <person name="Nishi S."/>
            <person name="Hori S."/>
            <person name="Arai W."/>
            <person name="Tsubouchi T."/>
            <person name="Morono Y."/>
            <person name="Uchiyama I."/>
            <person name="Ito T."/>
            <person name="Fujiyama A."/>
            <person name="Inagaki F."/>
            <person name="Takami H."/>
        </authorList>
    </citation>
    <scope>NUCLEOTIDE SEQUENCE</scope>
    <source>
        <strain evidence="1">Expedition CK06-06</strain>
    </source>
</reference>
<accession>X0W7K4</accession>
<feature type="non-terminal residue" evidence="1">
    <location>
        <position position="84"/>
    </location>
</feature>